<evidence type="ECO:0000256" key="5">
    <source>
        <dbReference type="ARBA" id="ARBA00022989"/>
    </source>
</evidence>
<accession>K9VU65</accession>
<dbReference type="eggNOG" id="COG1589">
    <property type="taxonomic scope" value="Bacteria"/>
</dbReference>
<dbReference type="Pfam" id="PF08478">
    <property type="entry name" value="POTRA_1"/>
    <property type="match status" value="1"/>
</dbReference>
<dbReference type="KEGG" id="cep:Cri9333_0089"/>
<dbReference type="PANTHER" id="PTHR37820">
    <property type="entry name" value="CELL DIVISION PROTEIN DIVIB"/>
    <property type="match status" value="1"/>
</dbReference>
<dbReference type="PROSITE" id="PS51779">
    <property type="entry name" value="POTRA"/>
    <property type="match status" value="1"/>
</dbReference>
<dbReference type="AlphaFoldDB" id="K9VU65"/>
<name>K9VU65_9CYAN</name>
<sequence>MTSFYPSVSRTQLIQRRHQLRRERQIKSLQSIWRALFLSSLAGSLIWVTAQPNWIIRKPGQIAVDGNQLLSAQTIRSLLPLTYPQSLLRVQPDILASYLESQAPIAEATVTRKLLPPSLNIQIKERQPVAIALSPSSNLRKSNLATSHSPSLQGQAELLDQQGVLISMDSYKDIQPPHQLPTLKVIGFSDRLRPYWSQIYQAINHSPVKVLEIDCQNPANLIIETELGKVHLGPYSSMLSEQLNMLDRMRELPAHIKGSEMAYIDLKNPESPSIQMTKGKS</sequence>
<evidence type="ECO:0000259" key="8">
    <source>
        <dbReference type="PROSITE" id="PS51779"/>
    </source>
</evidence>
<evidence type="ECO:0000313" key="9">
    <source>
        <dbReference type="EMBL" id="AFZ11089.1"/>
    </source>
</evidence>
<protein>
    <submittedName>
        <fullName evidence="9">Polypeptide-transport-associated domain protein FtsQ-type</fullName>
    </submittedName>
</protein>
<gene>
    <name evidence="9" type="ORF">Cri9333_0089</name>
</gene>
<reference evidence="9 10" key="1">
    <citation type="submission" date="2012-06" db="EMBL/GenBank/DDBJ databases">
        <title>Finished chromosome of genome of Crinalium epipsammum PCC 9333.</title>
        <authorList>
            <consortium name="US DOE Joint Genome Institute"/>
            <person name="Gugger M."/>
            <person name="Coursin T."/>
            <person name="Rippka R."/>
            <person name="Tandeau De Marsac N."/>
            <person name="Huntemann M."/>
            <person name="Wei C.-L."/>
            <person name="Han J."/>
            <person name="Detter J.C."/>
            <person name="Han C."/>
            <person name="Tapia R."/>
            <person name="Davenport K."/>
            <person name="Daligault H."/>
            <person name="Erkkila T."/>
            <person name="Gu W."/>
            <person name="Munk A.C.C."/>
            <person name="Teshima H."/>
            <person name="Xu Y."/>
            <person name="Chain P."/>
            <person name="Chen A."/>
            <person name="Krypides N."/>
            <person name="Mavromatis K."/>
            <person name="Markowitz V."/>
            <person name="Szeto E."/>
            <person name="Ivanova N."/>
            <person name="Mikhailova N."/>
            <person name="Ovchinnikova G."/>
            <person name="Pagani I."/>
            <person name="Pati A."/>
            <person name="Goodwin L."/>
            <person name="Peters L."/>
            <person name="Pitluck S."/>
            <person name="Woyke T."/>
            <person name="Kerfeld C."/>
        </authorList>
    </citation>
    <scope>NUCLEOTIDE SEQUENCE [LARGE SCALE GENOMIC DNA]</scope>
    <source>
        <strain evidence="9 10">PCC 9333</strain>
    </source>
</reference>
<dbReference type="InterPro" id="IPR013685">
    <property type="entry name" value="POTRA_FtsQ_type"/>
</dbReference>
<keyword evidence="6" id="KW-0472">Membrane</keyword>
<dbReference type="InterPro" id="IPR034746">
    <property type="entry name" value="POTRA"/>
</dbReference>
<keyword evidence="3" id="KW-0132">Cell division</keyword>
<evidence type="ECO:0000256" key="6">
    <source>
        <dbReference type="ARBA" id="ARBA00023136"/>
    </source>
</evidence>
<dbReference type="OrthoDB" id="527430at2"/>
<dbReference type="InterPro" id="IPR050487">
    <property type="entry name" value="FtsQ_DivIB"/>
</dbReference>
<dbReference type="EMBL" id="CP003620">
    <property type="protein sequence ID" value="AFZ11089.1"/>
    <property type="molecule type" value="Genomic_DNA"/>
</dbReference>
<dbReference type="PANTHER" id="PTHR37820:SF1">
    <property type="entry name" value="CELL DIVISION PROTEIN FTSQ"/>
    <property type="match status" value="1"/>
</dbReference>
<evidence type="ECO:0000256" key="3">
    <source>
        <dbReference type="ARBA" id="ARBA00022618"/>
    </source>
</evidence>
<keyword evidence="5" id="KW-1133">Transmembrane helix</keyword>
<evidence type="ECO:0000256" key="2">
    <source>
        <dbReference type="ARBA" id="ARBA00022475"/>
    </source>
</evidence>
<dbReference type="HOGENOM" id="CLU_085730_1_0_3"/>
<keyword evidence="2" id="KW-1003">Cell membrane</keyword>
<evidence type="ECO:0000256" key="4">
    <source>
        <dbReference type="ARBA" id="ARBA00022692"/>
    </source>
</evidence>
<dbReference type="GO" id="GO:0051301">
    <property type="term" value="P:cell division"/>
    <property type="evidence" value="ECO:0007669"/>
    <property type="project" value="UniProtKB-KW"/>
</dbReference>
<keyword evidence="4" id="KW-0812">Transmembrane</keyword>
<keyword evidence="10" id="KW-1185">Reference proteome</keyword>
<dbReference type="Proteomes" id="UP000010472">
    <property type="component" value="Chromosome"/>
</dbReference>
<organism evidence="9 10">
    <name type="scientific">Crinalium epipsammum PCC 9333</name>
    <dbReference type="NCBI Taxonomy" id="1173022"/>
    <lineage>
        <taxon>Bacteria</taxon>
        <taxon>Bacillati</taxon>
        <taxon>Cyanobacteriota</taxon>
        <taxon>Cyanophyceae</taxon>
        <taxon>Gomontiellales</taxon>
        <taxon>Gomontiellaceae</taxon>
        <taxon>Crinalium</taxon>
    </lineage>
</organism>
<dbReference type="STRING" id="1173022.Cri9333_0089"/>
<dbReference type="GO" id="GO:0005886">
    <property type="term" value="C:plasma membrane"/>
    <property type="evidence" value="ECO:0007669"/>
    <property type="project" value="TreeGrafter"/>
</dbReference>
<feature type="domain" description="POTRA" evidence="8">
    <location>
        <begin position="57"/>
        <end position="126"/>
    </location>
</feature>
<comment type="subcellular location">
    <subcellularLocation>
        <location evidence="1">Membrane</location>
    </subcellularLocation>
</comment>
<evidence type="ECO:0000313" key="10">
    <source>
        <dbReference type="Proteomes" id="UP000010472"/>
    </source>
</evidence>
<evidence type="ECO:0000256" key="1">
    <source>
        <dbReference type="ARBA" id="ARBA00004370"/>
    </source>
</evidence>
<dbReference type="RefSeq" id="WP_015201233.1">
    <property type="nucleotide sequence ID" value="NC_019753.1"/>
</dbReference>
<proteinExistence type="predicted"/>
<dbReference type="PATRIC" id="fig|1173022.3.peg.96"/>
<evidence type="ECO:0000256" key="7">
    <source>
        <dbReference type="ARBA" id="ARBA00023306"/>
    </source>
</evidence>
<keyword evidence="7" id="KW-0131">Cell cycle</keyword>